<name>A0A3N1HU44_9ACTN</name>
<keyword evidence="4" id="KW-1185">Reference proteome</keyword>
<dbReference type="InParanoid" id="A0A3N1HU44"/>
<organism evidence="3 4">
    <name type="scientific">Pseudokineococcus lusitanus</name>
    <dbReference type="NCBI Taxonomy" id="763993"/>
    <lineage>
        <taxon>Bacteria</taxon>
        <taxon>Bacillati</taxon>
        <taxon>Actinomycetota</taxon>
        <taxon>Actinomycetes</taxon>
        <taxon>Kineosporiales</taxon>
        <taxon>Kineosporiaceae</taxon>
        <taxon>Pseudokineococcus</taxon>
    </lineage>
</organism>
<evidence type="ECO:0000313" key="3">
    <source>
        <dbReference type="EMBL" id="ROP45882.1"/>
    </source>
</evidence>
<sequence length="193" mass="20530">MPTTAAGRATPRRRLALPISAGLAMWFSAQYLLALPAAHDTDGFRTWALAARWGISTTGAVLALGCAYRLARRLEDHLTSRAGASQRQQLARPDAPRRSRRSAAPVLIAVGAAATAASELLWVSAGPLPSWAFVLVDLVGLVVAPAAITLGVYLALRRLEDHLAGRHRTRAPTAPEAGRERHASGMTTPYVRG</sequence>
<keyword evidence="2" id="KW-1133">Transmembrane helix</keyword>
<evidence type="ECO:0000256" key="1">
    <source>
        <dbReference type="SAM" id="MobiDB-lite"/>
    </source>
</evidence>
<feature type="transmembrane region" description="Helical" evidence="2">
    <location>
        <begin position="50"/>
        <end position="71"/>
    </location>
</feature>
<keyword evidence="2" id="KW-0472">Membrane</keyword>
<dbReference type="AlphaFoldDB" id="A0A3N1HU44"/>
<feature type="transmembrane region" description="Helical" evidence="2">
    <location>
        <begin position="106"/>
        <end position="125"/>
    </location>
</feature>
<accession>A0A3N1HU44</accession>
<evidence type="ECO:0000256" key="2">
    <source>
        <dbReference type="SAM" id="Phobius"/>
    </source>
</evidence>
<proteinExistence type="predicted"/>
<keyword evidence="2" id="KW-0812">Transmembrane</keyword>
<feature type="region of interest" description="Disordered" evidence="1">
    <location>
        <begin position="168"/>
        <end position="193"/>
    </location>
</feature>
<dbReference type="Proteomes" id="UP000276232">
    <property type="component" value="Unassembled WGS sequence"/>
</dbReference>
<dbReference type="RefSeq" id="WP_148057990.1">
    <property type="nucleotide sequence ID" value="NZ_RJKN01000001.1"/>
</dbReference>
<evidence type="ECO:0000313" key="4">
    <source>
        <dbReference type="Proteomes" id="UP000276232"/>
    </source>
</evidence>
<reference evidence="3 4" key="1">
    <citation type="journal article" date="2015" name="Stand. Genomic Sci.">
        <title>Genomic Encyclopedia of Bacterial and Archaeal Type Strains, Phase III: the genomes of soil and plant-associated and newly described type strains.</title>
        <authorList>
            <person name="Whitman W.B."/>
            <person name="Woyke T."/>
            <person name="Klenk H.P."/>
            <person name="Zhou Y."/>
            <person name="Lilburn T.G."/>
            <person name="Beck B.J."/>
            <person name="De Vos P."/>
            <person name="Vandamme P."/>
            <person name="Eisen J.A."/>
            <person name="Garrity G."/>
            <person name="Hugenholtz P."/>
            <person name="Kyrpides N.C."/>
        </authorList>
    </citation>
    <scope>NUCLEOTIDE SEQUENCE [LARGE SCALE GENOMIC DNA]</scope>
    <source>
        <strain evidence="3 4">CECT 7306</strain>
    </source>
</reference>
<gene>
    <name evidence="3" type="ORF">EDC03_0494</name>
</gene>
<dbReference type="EMBL" id="RJKN01000001">
    <property type="protein sequence ID" value="ROP45882.1"/>
    <property type="molecule type" value="Genomic_DNA"/>
</dbReference>
<feature type="transmembrane region" description="Helical" evidence="2">
    <location>
        <begin position="131"/>
        <end position="156"/>
    </location>
</feature>
<protein>
    <submittedName>
        <fullName evidence="3">Uncharacterized protein</fullName>
    </submittedName>
</protein>
<comment type="caution">
    <text evidence="3">The sequence shown here is derived from an EMBL/GenBank/DDBJ whole genome shotgun (WGS) entry which is preliminary data.</text>
</comment>